<comment type="caution">
    <text evidence="1">The sequence shown here is derived from an EMBL/GenBank/DDBJ whole genome shotgun (WGS) entry which is preliminary data.</text>
</comment>
<evidence type="ECO:0000313" key="2">
    <source>
        <dbReference type="Proteomes" id="UP000629619"/>
    </source>
</evidence>
<dbReference type="PANTHER" id="PTHR24314:SF21">
    <property type="entry name" value="CHLOROPHYLL(IDE) B REDUCTASE NYC1, CHLOROPLASTIC-RELATED"/>
    <property type="match status" value="1"/>
</dbReference>
<dbReference type="InterPro" id="IPR052625">
    <property type="entry name" value="Chl_b_Red"/>
</dbReference>
<dbReference type="GO" id="GO:0015996">
    <property type="term" value="P:chlorophyll catabolic process"/>
    <property type="evidence" value="ECO:0007669"/>
    <property type="project" value="TreeGrafter"/>
</dbReference>
<dbReference type="PANTHER" id="PTHR24314">
    <property type="entry name" value="NON-SPECIFIC LIPID TRANSFER PROTEIN-RELATED"/>
    <property type="match status" value="1"/>
</dbReference>
<dbReference type="AlphaFoldDB" id="A0A919NAB3"/>
<evidence type="ECO:0000313" key="1">
    <source>
        <dbReference type="EMBL" id="GIF07109.1"/>
    </source>
</evidence>
<dbReference type="Gene3D" id="3.40.50.720">
    <property type="entry name" value="NAD(P)-binding Rossmann-like Domain"/>
    <property type="match status" value="1"/>
</dbReference>
<protein>
    <submittedName>
        <fullName evidence="1">Uncharacterized protein</fullName>
    </submittedName>
</protein>
<gene>
    <name evidence="1" type="ORF">Asi03nite_46470</name>
</gene>
<dbReference type="EMBL" id="BOMW01000044">
    <property type="protein sequence ID" value="GIF07109.1"/>
    <property type="molecule type" value="Genomic_DNA"/>
</dbReference>
<keyword evidence="2" id="KW-1185">Reference proteome</keyword>
<reference evidence="1" key="1">
    <citation type="submission" date="2021-01" db="EMBL/GenBank/DDBJ databases">
        <title>Whole genome shotgun sequence of Actinoplanes siamensis NBRC 109076.</title>
        <authorList>
            <person name="Komaki H."/>
            <person name="Tamura T."/>
        </authorList>
    </citation>
    <scope>NUCLEOTIDE SEQUENCE</scope>
    <source>
        <strain evidence="1">NBRC 109076</strain>
    </source>
</reference>
<organism evidence="1 2">
    <name type="scientific">Actinoplanes siamensis</name>
    <dbReference type="NCBI Taxonomy" id="1223317"/>
    <lineage>
        <taxon>Bacteria</taxon>
        <taxon>Bacillati</taxon>
        <taxon>Actinomycetota</taxon>
        <taxon>Actinomycetes</taxon>
        <taxon>Micromonosporales</taxon>
        <taxon>Micromonosporaceae</taxon>
        <taxon>Actinoplanes</taxon>
    </lineage>
</organism>
<dbReference type="InterPro" id="IPR002347">
    <property type="entry name" value="SDR_fam"/>
</dbReference>
<name>A0A919NAB3_9ACTN</name>
<dbReference type="SUPFAM" id="SSF51735">
    <property type="entry name" value="NAD(P)-binding Rossmann-fold domains"/>
    <property type="match status" value="1"/>
</dbReference>
<dbReference type="Proteomes" id="UP000629619">
    <property type="component" value="Unassembled WGS sequence"/>
</dbReference>
<sequence length="265" mass="28277">MVTLATMTVVVTGGTRGVGYALARAFAAAGQRVVICGRDEHVARAAAARIGSGAVGTAADVTRRTDVERLWERATGEFGAVDHWVNNAGAGMRPRLLWEAPAEGVTEVIAVNLLGSLHGSAVAIAGMLRQGHGFVWNTLGFGSNARVSRGMAAYGCSKRALDYLHRALLLETDGTPVRVGLVDPGLVLTDLVVDTGIATDELRGRRQQWYYRVLADPVDVVAPWLARRMLAASRTDARVLRLTPVRAVRRLAGAAVRERFSAARA</sequence>
<dbReference type="PRINTS" id="PR00081">
    <property type="entry name" value="GDHRDH"/>
</dbReference>
<proteinExistence type="predicted"/>
<dbReference type="GO" id="GO:0010304">
    <property type="term" value="P:PSII associated light-harvesting complex II catabolic process"/>
    <property type="evidence" value="ECO:0007669"/>
    <property type="project" value="TreeGrafter"/>
</dbReference>
<dbReference type="CDD" id="cd05233">
    <property type="entry name" value="SDR_c"/>
    <property type="match status" value="1"/>
</dbReference>
<accession>A0A919NAB3</accession>
<dbReference type="GO" id="GO:0034256">
    <property type="term" value="F:chlorophyll(ide) b reductase activity"/>
    <property type="evidence" value="ECO:0007669"/>
    <property type="project" value="TreeGrafter"/>
</dbReference>
<dbReference type="InterPro" id="IPR036291">
    <property type="entry name" value="NAD(P)-bd_dom_sf"/>
</dbReference>
<dbReference type="Pfam" id="PF00106">
    <property type="entry name" value="adh_short"/>
    <property type="match status" value="1"/>
</dbReference>